<evidence type="ECO:0000313" key="2">
    <source>
        <dbReference type="Proteomes" id="UP001153269"/>
    </source>
</evidence>
<accession>A0A9N7VTF1</accession>
<gene>
    <name evidence="1" type="ORF">PLEPLA_LOCUS41730</name>
</gene>
<dbReference type="AlphaFoldDB" id="A0A9N7VTF1"/>
<dbReference type="EMBL" id="CADEAL010004193">
    <property type="protein sequence ID" value="CAB1453970.1"/>
    <property type="molecule type" value="Genomic_DNA"/>
</dbReference>
<protein>
    <submittedName>
        <fullName evidence="1">Uncharacterized protein</fullName>
    </submittedName>
</protein>
<proteinExistence type="predicted"/>
<reference evidence="1" key="1">
    <citation type="submission" date="2020-03" db="EMBL/GenBank/DDBJ databases">
        <authorList>
            <person name="Weist P."/>
        </authorList>
    </citation>
    <scope>NUCLEOTIDE SEQUENCE</scope>
</reference>
<name>A0A9N7VTF1_PLEPL</name>
<dbReference type="Proteomes" id="UP001153269">
    <property type="component" value="Unassembled WGS sequence"/>
</dbReference>
<comment type="caution">
    <text evidence="1">The sequence shown here is derived from an EMBL/GenBank/DDBJ whole genome shotgun (WGS) entry which is preliminary data.</text>
</comment>
<sequence length="112" mass="12193">MGPSSSSSSSSLKSRPKSTLIEEEAAYQCVNNTNYEQQQNNNNGCYRFLYVVWTKPQCHREPVKVAQGEAVASMGVLGPPPETGPAPSHLKNDSYSAVIQSFQSDRLATRGV</sequence>
<organism evidence="1 2">
    <name type="scientific">Pleuronectes platessa</name>
    <name type="common">European plaice</name>
    <dbReference type="NCBI Taxonomy" id="8262"/>
    <lineage>
        <taxon>Eukaryota</taxon>
        <taxon>Metazoa</taxon>
        <taxon>Chordata</taxon>
        <taxon>Craniata</taxon>
        <taxon>Vertebrata</taxon>
        <taxon>Euteleostomi</taxon>
        <taxon>Actinopterygii</taxon>
        <taxon>Neopterygii</taxon>
        <taxon>Teleostei</taxon>
        <taxon>Neoteleostei</taxon>
        <taxon>Acanthomorphata</taxon>
        <taxon>Carangaria</taxon>
        <taxon>Pleuronectiformes</taxon>
        <taxon>Pleuronectoidei</taxon>
        <taxon>Pleuronectidae</taxon>
        <taxon>Pleuronectes</taxon>
    </lineage>
</organism>
<keyword evidence="2" id="KW-1185">Reference proteome</keyword>
<evidence type="ECO:0000313" key="1">
    <source>
        <dbReference type="EMBL" id="CAB1453970.1"/>
    </source>
</evidence>